<sequence length="536" mass="55480">MPKAALGMALVVAVSCTTAASTQAAPLPTGHTGYAGSAPLPLGPADLPQTRTTTAVEPGVTMTHIVRGAYDPSTPWVVELSIPSGSTSPDPDAPPRSVQDQGSADDLVRRLAAAGFDAQSQPVRQPAVADVPAGTIGYRVRATATFSTQADATAYVTRLEAAGFSARTWYAGWDGASMAKGQWSINVLTIDPRQFRGRLGATFGPDLVDRETTTALGAYAHAKAAVNGGFFVLDPKAGAPGDPAGVGVYGGILESETVAGRPSLVLDERALHTHIARPVWSGSLLHGASSLHLDGINRVPGLIRNCGGDAGDQPTDHPLHDTTCTDPDELVAFTTAYGPSTPAGPGVEVVLDRHDRVVRVDAQRGTTLQPGQRSVQATGSLTSQLAGLRPGQVARLDLRLIEPGGGNLVRPRTTVVNGGPQLLRGGAEYITQGTDGMVHPTDPSFAYGWVLQRNPRTFAGEDAAGRTLLVTVDGRQPDELGLSIPEEAQVARALGMREAMNLDGGGSTAMSLDGRLVTHPSDASGERPVGDAIVIG</sequence>
<dbReference type="Pfam" id="PF09992">
    <property type="entry name" value="NAGPA"/>
    <property type="match status" value="1"/>
</dbReference>
<dbReference type="PANTHER" id="PTHR40446">
    <property type="entry name" value="N-ACETYLGLUCOSAMINE-1-PHOSPHODIESTER ALPHA-N-ACETYLGLUCOSAMINIDASE"/>
    <property type="match status" value="1"/>
</dbReference>
<dbReference type="PANTHER" id="PTHR40446:SF2">
    <property type="entry name" value="N-ACETYLGLUCOSAMINE-1-PHOSPHODIESTER ALPHA-N-ACETYLGLUCOSAMINIDASE"/>
    <property type="match status" value="1"/>
</dbReference>
<dbReference type="GO" id="GO:0016798">
    <property type="term" value="F:hydrolase activity, acting on glycosyl bonds"/>
    <property type="evidence" value="ECO:0007669"/>
    <property type="project" value="UniProtKB-KW"/>
</dbReference>
<accession>A0ABN2RM92</accession>
<keyword evidence="5" id="KW-0378">Hydrolase</keyword>
<dbReference type="Gene3D" id="3.30.70.1070">
    <property type="entry name" value="Sporulation related repeat"/>
    <property type="match status" value="1"/>
</dbReference>
<keyword evidence="6" id="KW-1185">Reference proteome</keyword>
<organism evidence="5 6">
    <name type="scientific">Terrabacter lapilli</name>
    <dbReference type="NCBI Taxonomy" id="436231"/>
    <lineage>
        <taxon>Bacteria</taxon>
        <taxon>Bacillati</taxon>
        <taxon>Actinomycetota</taxon>
        <taxon>Actinomycetes</taxon>
        <taxon>Micrococcales</taxon>
        <taxon>Intrasporangiaceae</taxon>
        <taxon>Terrabacter</taxon>
    </lineage>
</organism>
<protein>
    <submittedName>
        <fullName evidence="5">Phosphodiester glycosidase family protein</fullName>
    </submittedName>
</protein>
<comment type="caution">
    <text evidence="5">The sequence shown here is derived from an EMBL/GenBank/DDBJ whole genome shotgun (WGS) entry which is preliminary data.</text>
</comment>
<evidence type="ECO:0000259" key="4">
    <source>
        <dbReference type="Pfam" id="PF09992"/>
    </source>
</evidence>
<evidence type="ECO:0000259" key="3">
    <source>
        <dbReference type="Pfam" id="PF05036"/>
    </source>
</evidence>
<feature type="chain" id="PRO_5045429564" evidence="2">
    <location>
        <begin position="25"/>
        <end position="536"/>
    </location>
</feature>
<dbReference type="Proteomes" id="UP001500013">
    <property type="component" value="Unassembled WGS sequence"/>
</dbReference>
<keyword evidence="2" id="KW-0732">Signal</keyword>
<keyword evidence="5" id="KW-0326">Glycosidase</keyword>
<reference evidence="5 6" key="1">
    <citation type="journal article" date="2019" name="Int. J. Syst. Evol. Microbiol.">
        <title>The Global Catalogue of Microorganisms (GCM) 10K type strain sequencing project: providing services to taxonomists for standard genome sequencing and annotation.</title>
        <authorList>
            <consortium name="The Broad Institute Genomics Platform"/>
            <consortium name="The Broad Institute Genome Sequencing Center for Infectious Disease"/>
            <person name="Wu L."/>
            <person name="Ma J."/>
        </authorList>
    </citation>
    <scope>NUCLEOTIDE SEQUENCE [LARGE SCALE GENOMIC DNA]</scope>
    <source>
        <strain evidence="5 6">JCM 15628</strain>
    </source>
</reference>
<proteinExistence type="predicted"/>
<evidence type="ECO:0000256" key="1">
    <source>
        <dbReference type="SAM" id="MobiDB-lite"/>
    </source>
</evidence>
<feature type="signal peptide" evidence="2">
    <location>
        <begin position="1"/>
        <end position="24"/>
    </location>
</feature>
<dbReference type="PROSITE" id="PS51257">
    <property type="entry name" value="PROKAR_LIPOPROTEIN"/>
    <property type="match status" value="1"/>
</dbReference>
<feature type="domain" description="Phosphodiester glycosidase" evidence="4">
    <location>
        <begin position="357"/>
        <end position="535"/>
    </location>
</feature>
<dbReference type="EMBL" id="BAAAPU010000003">
    <property type="protein sequence ID" value="GAA1971582.1"/>
    <property type="molecule type" value="Genomic_DNA"/>
</dbReference>
<evidence type="ECO:0000313" key="5">
    <source>
        <dbReference type="EMBL" id="GAA1971582.1"/>
    </source>
</evidence>
<feature type="region of interest" description="Disordered" evidence="1">
    <location>
        <begin position="81"/>
        <end position="103"/>
    </location>
</feature>
<feature type="domain" description="SPOR" evidence="3">
    <location>
        <begin position="98"/>
        <end position="166"/>
    </location>
</feature>
<feature type="region of interest" description="Disordered" evidence="1">
    <location>
        <begin position="514"/>
        <end position="536"/>
    </location>
</feature>
<evidence type="ECO:0000313" key="6">
    <source>
        <dbReference type="Proteomes" id="UP001500013"/>
    </source>
</evidence>
<gene>
    <name evidence="5" type="ORF">GCM10009817_09500</name>
</gene>
<evidence type="ECO:0000256" key="2">
    <source>
        <dbReference type="SAM" id="SignalP"/>
    </source>
</evidence>
<dbReference type="InterPro" id="IPR018711">
    <property type="entry name" value="NAGPA"/>
</dbReference>
<dbReference type="Pfam" id="PF05036">
    <property type="entry name" value="SPOR"/>
    <property type="match status" value="1"/>
</dbReference>
<dbReference type="InterPro" id="IPR036680">
    <property type="entry name" value="SPOR-like_sf"/>
</dbReference>
<dbReference type="InterPro" id="IPR007730">
    <property type="entry name" value="SPOR-like_dom"/>
</dbReference>
<name>A0ABN2RM92_9MICO</name>